<comment type="caution">
    <text evidence="5">The sequence shown here is derived from an EMBL/GenBank/DDBJ whole genome shotgun (WGS) entry which is preliminary data.</text>
</comment>
<gene>
    <name evidence="5" type="ORF">DWV59_10220</name>
    <name evidence="4" type="ORF">DXC85_09165</name>
    <name evidence="2" type="ORF">GBJ98_10830</name>
    <name evidence="3" type="ORF">GBK06_08190</name>
</gene>
<protein>
    <submittedName>
        <fullName evidence="5">Uncharacterized protein</fullName>
    </submittedName>
</protein>
<reference evidence="8 9" key="2">
    <citation type="journal article" date="2019" name="Nat. Med.">
        <title>A library of human gut bacterial isolates paired with longitudinal multiomics data enables mechanistic microbiome research.</title>
        <authorList>
            <person name="Poyet M."/>
            <person name="Groussin M."/>
            <person name="Gibbons S.M."/>
            <person name="Avila-Pacheco J."/>
            <person name="Jiang X."/>
            <person name="Kearney S.M."/>
            <person name="Perrotta A.R."/>
            <person name="Berdy B."/>
            <person name="Zhao S."/>
            <person name="Lieberman T.D."/>
            <person name="Swanson P.K."/>
            <person name="Smith M."/>
            <person name="Roesemann S."/>
            <person name="Alexander J.E."/>
            <person name="Rich S.A."/>
            <person name="Livny J."/>
            <person name="Vlamakis H."/>
            <person name="Clish C."/>
            <person name="Bullock K."/>
            <person name="Deik A."/>
            <person name="Scott J."/>
            <person name="Pierce K.A."/>
            <person name="Xavier R.J."/>
            <person name="Alm E.J."/>
        </authorList>
    </citation>
    <scope>NUCLEOTIDE SEQUENCE [LARGE SCALE GENOMIC DNA]</scope>
    <source>
        <strain evidence="2 8">BIOML-A283</strain>
        <strain evidence="3 9">BIOML-A284</strain>
    </source>
</reference>
<proteinExistence type="predicted"/>
<dbReference type="EMBL" id="WDZO01000045">
    <property type="protein sequence ID" value="KAB6910149.1"/>
    <property type="molecule type" value="Genomic_DNA"/>
</dbReference>
<evidence type="ECO:0000313" key="9">
    <source>
        <dbReference type="Proteomes" id="UP000491334"/>
    </source>
</evidence>
<organism evidence="5 7">
    <name type="scientific">Bifidobacterium longum</name>
    <dbReference type="NCBI Taxonomy" id="216816"/>
    <lineage>
        <taxon>Bacteria</taxon>
        <taxon>Bacillati</taxon>
        <taxon>Actinomycetota</taxon>
        <taxon>Actinomycetes</taxon>
        <taxon>Bifidobacteriales</taxon>
        <taxon>Bifidobacteriaceae</taxon>
        <taxon>Bifidobacterium</taxon>
    </lineage>
</organism>
<name>A0A2I1IZ93_BIFLN</name>
<dbReference type="AlphaFoldDB" id="A0A2I1IZ93"/>
<evidence type="ECO:0000313" key="7">
    <source>
        <dbReference type="Proteomes" id="UP000265775"/>
    </source>
</evidence>
<dbReference type="Proteomes" id="UP000491334">
    <property type="component" value="Unassembled WGS sequence"/>
</dbReference>
<reference evidence="6 7" key="1">
    <citation type="submission" date="2018-08" db="EMBL/GenBank/DDBJ databases">
        <title>A genome reference for cultivated species of the human gut microbiota.</title>
        <authorList>
            <person name="Zou Y."/>
            <person name="Xue W."/>
            <person name="Luo G."/>
        </authorList>
    </citation>
    <scope>NUCLEOTIDE SEQUENCE [LARGE SCALE GENOMIC DNA]</scope>
    <source>
        <strain evidence="5 7">AF11-12</strain>
        <strain evidence="4 6">TF08-4AC</strain>
    </source>
</reference>
<accession>A0A2I1IZ93</accession>
<sequence>MRAHETLERAGRQGGFPARGSASGLLAACPSDGSHDFYLSMMLDVPVPRVPMLRARLQDSRRGAQRASDVQEAGRVVQVQRGHGQTPLVMAGRGTCGDGAAVPSA</sequence>
<dbReference type="Proteomes" id="UP000265775">
    <property type="component" value="Unassembled WGS sequence"/>
</dbReference>
<evidence type="ECO:0000313" key="5">
    <source>
        <dbReference type="EMBL" id="RGW63328.1"/>
    </source>
</evidence>
<dbReference type="Proteomes" id="UP000481350">
    <property type="component" value="Unassembled WGS sequence"/>
</dbReference>
<dbReference type="Proteomes" id="UP000261186">
    <property type="component" value="Unassembled WGS sequence"/>
</dbReference>
<dbReference type="EMBL" id="QSRH01000011">
    <property type="protein sequence ID" value="RGL01722.1"/>
    <property type="molecule type" value="Genomic_DNA"/>
</dbReference>
<evidence type="ECO:0000313" key="2">
    <source>
        <dbReference type="EMBL" id="KAB6910149.1"/>
    </source>
</evidence>
<evidence type="ECO:0000313" key="6">
    <source>
        <dbReference type="Proteomes" id="UP000261186"/>
    </source>
</evidence>
<evidence type="ECO:0000256" key="1">
    <source>
        <dbReference type="SAM" id="MobiDB-lite"/>
    </source>
</evidence>
<evidence type="ECO:0000313" key="4">
    <source>
        <dbReference type="EMBL" id="RGL01722.1"/>
    </source>
</evidence>
<evidence type="ECO:0000313" key="8">
    <source>
        <dbReference type="Proteomes" id="UP000481350"/>
    </source>
</evidence>
<dbReference type="EMBL" id="QSAR01000014">
    <property type="protein sequence ID" value="RGW63328.1"/>
    <property type="molecule type" value="Genomic_DNA"/>
</dbReference>
<feature type="compositionally biased region" description="Basic and acidic residues" evidence="1">
    <location>
        <begin position="1"/>
        <end position="11"/>
    </location>
</feature>
<feature type="region of interest" description="Disordered" evidence="1">
    <location>
        <begin position="1"/>
        <end position="23"/>
    </location>
</feature>
<dbReference type="EMBL" id="WDZP01000018">
    <property type="protein sequence ID" value="KAB6917268.1"/>
    <property type="molecule type" value="Genomic_DNA"/>
</dbReference>
<evidence type="ECO:0000313" key="3">
    <source>
        <dbReference type="EMBL" id="KAB6917268.1"/>
    </source>
</evidence>